<name>A0ABD0KGN8_9CAEN</name>
<dbReference type="Proteomes" id="UP001519460">
    <property type="component" value="Unassembled WGS sequence"/>
</dbReference>
<evidence type="ECO:0000256" key="1">
    <source>
        <dbReference type="SAM" id="Phobius"/>
    </source>
</evidence>
<reference evidence="3 4" key="1">
    <citation type="journal article" date="2023" name="Sci. Data">
        <title>Genome assembly of the Korean intertidal mud-creeper Batillaria attramentaria.</title>
        <authorList>
            <person name="Patra A.K."/>
            <person name="Ho P.T."/>
            <person name="Jun S."/>
            <person name="Lee S.J."/>
            <person name="Kim Y."/>
            <person name="Won Y.J."/>
        </authorList>
    </citation>
    <scope>NUCLEOTIDE SEQUENCE [LARGE SCALE GENOMIC DNA]</scope>
    <source>
        <strain evidence="3">Wonlab-2016</strain>
    </source>
</reference>
<feature type="signal peptide" evidence="2">
    <location>
        <begin position="1"/>
        <end position="19"/>
    </location>
</feature>
<evidence type="ECO:0000313" key="4">
    <source>
        <dbReference type="Proteomes" id="UP001519460"/>
    </source>
</evidence>
<keyword evidence="2" id="KW-0732">Signal</keyword>
<feature type="chain" id="PRO_5044838276" evidence="2">
    <location>
        <begin position="20"/>
        <end position="85"/>
    </location>
</feature>
<evidence type="ECO:0000313" key="3">
    <source>
        <dbReference type="EMBL" id="KAK7486279.1"/>
    </source>
</evidence>
<keyword evidence="1" id="KW-0812">Transmembrane</keyword>
<sequence>MILQVIVGVLLLQLQVLNPDDADDAERYGCCYKDENKKRKFRWTLDRINNLTLCLIFFILLCNTVISGVGVDFFGALPGSANETK</sequence>
<organism evidence="3 4">
    <name type="scientific">Batillaria attramentaria</name>
    <dbReference type="NCBI Taxonomy" id="370345"/>
    <lineage>
        <taxon>Eukaryota</taxon>
        <taxon>Metazoa</taxon>
        <taxon>Spiralia</taxon>
        <taxon>Lophotrochozoa</taxon>
        <taxon>Mollusca</taxon>
        <taxon>Gastropoda</taxon>
        <taxon>Caenogastropoda</taxon>
        <taxon>Sorbeoconcha</taxon>
        <taxon>Cerithioidea</taxon>
        <taxon>Batillariidae</taxon>
        <taxon>Batillaria</taxon>
    </lineage>
</organism>
<keyword evidence="1" id="KW-1133">Transmembrane helix</keyword>
<protein>
    <submittedName>
        <fullName evidence="3">Uncharacterized protein</fullName>
    </submittedName>
</protein>
<dbReference type="AlphaFoldDB" id="A0ABD0KGN8"/>
<accession>A0ABD0KGN8</accession>
<dbReference type="EMBL" id="JACVVK020000181">
    <property type="protein sequence ID" value="KAK7486279.1"/>
    <property type="molecule type" value="Genomic_DNA"/>
</dbReference>
<comment type="caution">
    <text evidence="3">The sequence shown here is derived from an EMBL/GenBank/DDBJ whole genome shotgun (WGS) entry which is preliminary data.</text>
</comment>
<gene>
    <name evidence="3" type="ORF">BaRGS_00022449</name>
</gene>
<feature type="transmembrane region" description="Helical" evidence="1">
    <location>
        <begin position="48"/>
        <end position="71"/>
    </location>
</feature>
<proteinExistence type="predicted"/>
<keyword evidence="1" id="KW-0472">Membrane</keyword>
<keyword evidence="4" id="KW-1185">Reference proteome</keyword>
<evidence type="ECO:0000256" key="2">
    <source>
        <dbReference type="SAM" id="SignalP"/>
    </source>
</evidence>